<protein>
    <recommendedName>
        <fullName evidence="3">Immunity protein Imm6</fullName>
    </recommendedName>
</protein>
<comment type="caution">
    <text evidence="1">The sequence shown here is derived from an EMBL/GenBank/DDBJ whole genome shotgun (WGS) entry which is preliminary data.</text>
</comment>
<sequence length="145" mass="16775">MIEKINEMNADLQVAFLLTLSEKVICMLSNSSGYKDAVEAIDLCWSWVENKNISGDTIYQFLDNADETGLFILMQFEENELKMKAWNCIIDAIAFADWKAYIEQGEKYLPAPIESVDEDLFHHFLNNFLEINQGTDEMIYRLIDS</sequence>
<evidence type="ECO:0000313" key="2">
    <source>
        <dbReference type="Proteomes" id="UP000309170"/>
    </source>
</evidence>
<dbReference type="Proteomes" id="UP000309170">
    <property type="component" value="Unassembled WGS sequence"/>
</dbReference>
<dbReference type="EMBL" id="SZNT01000601">
    <property type="protein sequence ID" value="TKH05130.1"/>
    <property type="molecule type" value="Genomic_DNA"/>
</dbReference>
<dbReference type="Pfam" id="PF14434">
    <property type="entry name" value="Imm6"/>
    <property type="match status" value="1"/>
</dbReference>
<feature type="non-terminal residue" evidence="1">
    <location>
        <position position="145"/>
    </location>
</feature>
<organism evidence="1 2">
    <name type="scientific">Peribacillus simplex</name>
    <dbReference type="NCBI Taxonomy" id="1478"/>
    <lineage>
        <taxon>Bacteria</taxon>
        <taxon>Bacillati</taxon>
        <taxon>Bacillota</taxon>
        <taxon>Bacilli</taxon>
        <taxon>Bacillales</taxon>
        <taxon>Bacillaceae</taxon>
        <taxon>Peribacillus</taxon>
    </lineage>
</organism>
<evidence type="ECO:0000313" key="1">
    <source>
        <dbReference type="EMBL" id="TKH05130.1"/>
    </source>
</evidence>
<dbReference type="RefSeq" id="WP_137024662.1">
    <property type="nucleotide sequence ID" value="NZ_SZNT01000601.1"/>
</dbReference>
<dbReference type="AlphaFoldDB" id="A0A9X8ZCP8"/>
<evidence type="ECO:0008006" key="3">
    <source>
        <dbReference type="Google" id="ProtNLM"/>
    </source>
</evidence>
<proteinExistence type="predicted"/>
<gene>
    <name evidence="1" type="ORF">FC678_24340</name>
</gene>
<name>A0A9X8ZCP8_9BACI</name>
<accession>A0A9X8ZCP8</accession>
<reference evidence="1 2" key="1">
    <citation type="journal article" date="2019" name="Environ. Microbiol.">
        <title>An active ?-lactamase is a part of an orchestrated cell wall stress resistance network of Bacillus subtilis and related rhizosphere species.</title>
        <authorList>
            <person name="Bucher T."/>
            <person name="Keren-Paz A."/>
            <person name="Hausser J."/>
            <person name="Olender T."/>
            <person name="Cytryn E."/>
            <person name="Kolodkin-Gal I."/>
        </authorList>
    </citation>
    <scope>NUCLEOTIDE SEQUENCE [LARGE SCALE GENOMIC DNA]</scope>
    <source>
        <strain evidence="1 2">I4</strain>
    </source>
</reference>
<dbReference type="InterPro" id="IPR025674">
    <property type="entry name" value="Imm6"/>
</dbReference>